<proteinExistence type="predicted"/>
<dbReference type="Proteomes" id="UP001055712">
    <property type="component" value="Unassembled WGS sequence"/>
</dbReference>
<reference evidence="1" key="2">
    <citation type="submission" date="2020-11" db="EMBL/GenBank/DDBJ databases">
        <authorList>
            <person name="Cecchin M."/>
            <person name="Marcolungo L."/>
            <person name="Rossato M."/>
            <person name="Girolomoni L."/>
            <person name="Cosentino E."/>
            <person name="Cuine S."/>
            <person name="Li-Beisson Y."/>
            <person name="Delledonne M."/>
            <person name="Ballottari M."/>
        </authorList>
    </citation>
    <scope>NUCLEOTIDE SEQUENCE</scope>
    <source>
        <strain evidence="1">211/11P</strain>
        <tissue evidence="1">Whole cell</tissue>
    </source>
</reference>
<dbReference type="EMBL" id="SIDB01000005">
    <property type="protein sequence ID" value="KAI3432556.1"/>
    <property type="molecule type" value="Genomic_DNA"/>
</dbReference>
<dbReference type="AlphaFoldDB" id="A0A9D4TRN9"/>
<protein>
    <submittedName>
        <fullName evidence="1">Uncharacterized protein</fullName>
    </submittedName>
</protein>
<reference evidence="1" key="1">
    <citation type="journal article" date="2019" name="Plant J.">
        <title>Chlorella vulgaris genome assembly and annotation reveals the molecular basis for metabolic acclimation to high light conditions.</title>
        <authorList>
            <person name="Cecchin M."/>
            <person name="Marcolungo L."/>
            <person name="Rossato M."/>
            <person name="Girolomoni L."/>
            <person name="Cosentino E."/>
            <person name="Cuine S."/>
            <person name="Li-Beisson Y."/>
            <person name="Delledonne M."/>
            <person name="Ballottari M."/>
        </authorList>
    </citation>
    <scope>NUCLEOTIDE SEQUENCE</scope>
    <source>
        <strain evidence="1">211/11P</strain>
    </source>
</reference>
<comment type="caution">
    <text evidence="1">The sequence shown here is derived from an EMBL/GenBank/DDBJ whole genome shotgun (WGS) entry which is preliminary data.</text>
</comment>
<keyword evidence="2" id="KW-1185">Reference proteome</keyword>
<organism evidence="1 2">
    <name type="scientific">Chlorella vulgaris</name>
    <name type="common">Green alga</name>
    <dbReference type="NCBI Taxonomy" id="3077"/>
    <lineage>
        <taxon>Eukaryota</taxon>
        <taxon>Viridiplantae</taxon>
        <taxon>Chlorophyta</taxon>
        <taxon>core chlorophytes</taxon>
        <taxon>Trebouxiophyceae</taxon>
        <taxon>Chlorellales</taxon>
        <taxon>Chlorellaceae</taxon>
        <taxon>Chlorella clade</taxon>
        <taxon>Chlorella</taxon>
    </lineage>
</organism>
<evidence type="ECO:0000313" key="2">
    <source>
        <dbReference type="Proteomes" id="UP001055712"/>
    </source>
</evidence>
<accession>A0A9D4TRN9</accession>
<sequence length="94" mass="10815">MPRTEYLLFMPPRWYDCDGREQWCPEPLLVPHAAITEEHRRLYARVLVDQSEDDEIALREALHSIPGGLKALTPPLGSCIVSVWAPYGGFWCNY</sequence>
<name>A0A9D4TRN9_CHLVU</name>
<evidence type="ECO:0000313" key="1">
    <source>
        <dbReference type="EMBL" id="KAI3432556.1"/>
    </source>
</evidence>
<gene>
    <name evidence="1" type="ORF">D9Q98_004105</name>
</gene>